<dbReference type="GO" id="GO:0005509">
    <property type="term" value="F:calcium ion binding"/>
    <property type="evidence" value="ECO:0007669"/>
    <property type="project" value="InterPro"/>
</dbReference>
<dbReference type="PROSITE" id="PS50222">
    <property type="entry name" value="EF_HAND_2"/>
    <property type="match status" value="1"/>
</dbReference>
<feature type="compositionally biased region" description="Basic residues" evidence="2">
    <location>
        <begin position="173"/>
        <end position="183"/>
    </location>
</feature>
<dbReference type="EnsemblPlants" id="Kaladp0015s0066.1.v1.1">
    <property type="protein sequence ID" value="Kaladp0015s0066.1.v1.1"/>
    <property type="gene ID" value="Kaladp0015s0066.v1.1"/>
</dbReference>
<evidence type="ECO:0000313" key="4">
    <source>
        <dbReference type="EnsemblPlants" id="Kaladp0015s0066.2.v1.1"/>
    </source>
</evidence>
<dbReference type="Gramene" id="Kaladp0015s0066.1.v1.1">
    <property type="protein sequence ID" value="Kaladp0015s0066.1.v1.1"/>
    <property type="gene ID" value="Kaladp0015s0066.v1.1"/>
</dbReference>
<proteinExistence type="predicted"/>
<evidence type="ECO:0000256" key="1">
    <source>
        <dbReference type="ARBA" id="ARBA00022837"/>
    </source>
</evidence>
<reference evidence="4" key="1">
    <citation type="submission" date="2021-01" db="UniProtKB">
        <authorList>
            <consortium name="EnsemblPlants"/>
        </authorList>
    </citation>
    <scope>IDENTIFICATION</scope>
</reference>
<dbReference type="Gene3D" id="1.10.238.10">
    <property type="entry name" value="EF-hand"/>
    <property type="match status" value="1"/>
</dbReference>
<dbReference type="Pfam" id="PF13499">
    <property type="entry name" value="EF-hand_7"/>
    <property type="match status" value="1"/>
</dbReference>
<dbReference type="EnsemblPlants" id="Kaladp0015s0066.4.v1.1">
    <property type="protein sequence ID" value="Kaladp0015s0066.4.v1.1"/>
    <property type="gene ID" value="Kaladp0015s0066.v1.1"/>
</dbReference>
<feature type="compositionally biased region" description="Polar residues" evidence="2">
    <location>
        <begin position="1"/>
        <end position="10"/>
    </location>
</feature>
<dbReference type="InterPro" id="IPR018247">
    <property type="entry name" value="EF_Hand_1_Ca_BS"/>
</dbReference>
<organism evidence="4 5">
    <name type="scientific">Kalanchoe fedtschenkoi</name>
    <name type="common">Lavender scallops</name>
    <name type="synonym">South American air plant</name>
    <dbReference type="NCBI Taxonomy" id="63787"/>
    <lineage>
        <taxon>Eukaryota</taxon>
        <taxon>Viridiplantae</taxon>
        <taxon>Streptophyta</taxon>
        <taxon>Embryophyta</taxon>
        <taxon>Tracheophyta</taxon>
        <taxon>Spermatophyta</taxon>
        <taxon>Magnoliopsida</taxon>
        <taxon>eudicotyledons</taxon>
        <taxon>Gunneridae</taxon>
        <taxon>Pentapetalae</taxon>
        <taxon>Saxifragales</taxon>
        <taxon>Crassulaceae</taxon>
        <taxon>Kalanchoe</taxon>
    </lineage>
</organism>
<dbReference type="SUPFAM" id="SSF47473">
    <property type="entry name" value="EF-hand"/>
    <property type="match status" value="1"/>
</dbReference>
<dbReference type="Gramene" id="Kaladp0015s0066.2.v1.1">
    <property type="protein sequence ID" value="Kaladp0015s0066.2.v1.1"/>
    <property type="gene ID" value="Kaladp0015s0066.v1.1"/>
</dbReference>
<dbReference type="Pfam" id="PF02809">
    <property type="entry name" value="UIM"/>
    <property type="match status" value="1"/>
</dbReference>
<dbReference type="PROSITE" id="PS00018">
    <property type="entry name" value="EF_HAND_1"/>
    <property type="match status" value="1"/>
</dbReference>
<sequence>MSSQDVSGSDSAEAEVDTATKDTASEYEQQRLRRIRENKERMEAMGLRNMASFLRVCDQKKDKRKLKGKAKVDEEYRPSDDEGSGGSDDDEFVTDLRPKTANKKIPKKKKKKMSVQNLMDATEVMDEDEDLKLAIALSLREAEIIETPQRVGEVDKKNNEAKTSGKEADARNHKDKGNRKTKKQMVSRMQMMEDEVILHFFRFDEAGKGGINLRDLRRMVYAHDFAWTDEEMVDMIKYFDSDGDGKLSLEDFHRIADHCGMIRRPENGRPT</sequence>
<dbReference type="InterPro" id="IPR003903">
    <property type="entry name" value="UIM_dom"/>
</dbReference>
<dbReference type="PROSITE" id="PS50330">
    <property type="entry name" value="UIM"/>
    <property type="match status" value="1"/>
</dbReference>
<name>A0A7N0SZG0_KALFE</name>
<feature type="region of interest" description="Disordered" evidence="2">
    <location>
        <begin position="59"/>
        <end position="112"/>
    </location>
</feature>
<dbReference type="Proteomes" id="UP000594263">
    <property type="component" value="Unplaced"/>
</dbReference>
<protein>
    <recommendedName>
        <fullName evidence="3">EF-hand domain-containing protein</fullName>
    </recommendedName>
</protein>
<evidence type="ECO:0000256" key="2">
    <source>
        <dbReference type="SAM" id="MobiDB-lite"/>
    </source>
</evidence>
<evidence type="ECO:0000313" key="5">
    <source>
        <dbReference type="Proteomes" id="UP000594263"/>
    </source>
</evidence>
<keyword evidence="5" id="KW-1185">Reference proteome</keyword>
<feature type="compositionally biased region" description="Acidic residues" evidence="2">
    <location>
        <begin position="81"/>
        <end position="93"/>
    </location>
</feature>
<feature type="region of interest" description="Disordered" evidence="2">
    <location>
        <begin position="1"/>
        <end position="39"/>
    </location>
</feature>
<feature type="compositionally biased region" description="Basic residues" evidence="2">
    <location>
        <begin position="100"/>
        <end position="112"/>
    </location>
</feature>
<dbReference type="AlphaFoldDB" id="A0A7N0SZG0"/>
<feature type="region of interest" description="Disordered" evidence="2">
    <location>
        <begin position="153"/>
        <end position="183"/>
    </location>
</feature>
<evidence type="ECO:0000259" key="3">
    <source>
        <dbReference type="PROSITE" id="PS50222"/>
    </source>
</evidence>
<dbReference type="Gramene" id="Kaladp0015s0066.4.v1.1">
    <property type="protein sequence ID" value="Kaladp0015s0066.4.v1.1"/>
    <property type="gene ID" value="Kaladp0015s0066.v1.1"/>
</dbReference>
<dbReference type="InterPro" id="IPR002048">
    <property type="entry name" value="EF_hand_dom"/>
</dbReference>
<accession>A0A7N0SZG0</accession>
<feature type="domain" description="EF-hand" evidence="3">
    <location>
        <begin position="227"/>
        <end position="262"/>
    </location>
</feature>
<dbReference type="EnsemblPlants" id="Kaladp0015s0066.2.v1.1">
    <property type="protein sequence ID" value="Kaladp0015s0066.2.v1.1"/>
    <property type="gene ID" value="Kaladp0015s0066.v1.1"/>
</dbReference>
<dbReference type="InterPro" id="IPR011992">
    <property type="entry name" value="EF-hand-dom_pair"/>
</dbReference>
<dbReference type="OMA" id="VRCNMIK"/>
<feature type="compositionally biased region" description="Basic and acidic residues" evidence="2">
    <location>
        <begin position="18"/>
        <end position="39"/>
    </location>
</feature>
<keyword evidence="1" id="KW-0106">Calcium</keyword>
<dbReference type="Gene3D" id="6.10.140.100">
    <property type="match status" value="1"/>
</dbReference>
<feature type="compositionally biased region" description="Basic and acidic residues" evidence="2">
    <location>
        <begin position="153"/>
        <end position="172"/>
    </location>
</feature>
<feature type="compositionally biased region" description="Basic and acidic residues" evidence="2">
    <location>
        <begin position="70"/>
        <end position="80"/>
    </location>
</feature>